<dbReference type="Proteomes" id="UP000583929">
    <property type="component" value="Unassembled WGS sequence"/>
</dbReference>
<evidence type="ECO:0000256" key="1">
    <source>
        <dbReference type="SAM" id="MobiDB-lite"/>
    </source>
</evidence>
<keyword evidence="3" id="KW-1185">Reference proteome</keyword>
<dbReference type="AlphaFoldDB" id="A0A7J6I5M0"/>
<dbReference type="PANTHER" id="PTHR34569:SF2">
    <property type="entry name" value="EXPRESSED PROTEIN"/>
    <property type="match status" value="1"/>
</dbReference>
<reference evidence="2 3" key="1">
    <citation type="journal article" date="2020" name="bioRxiv">
        <title>Sequence and annotation of 42 cannabis genomes reveals extensive copy number variation in cannabinoid synthesis and pathogen resistance genes.</title>
        <authorList>
            <person name="Mckernan K.J."/>
            <person name="Helbert Y."/>
            <person name="Kane L.T."/>
            <person name="Ebling H."/>
            <person name="Zhang L."/>
            <person name="Liu B."/>
            <person name="Eaton Z."/>
            <person name="Mclaughlin S."/>
            <person name="Kingan S."/>
            <person name="Baybayan P."/>
            <person name="Concepcion G."/>
            <person name="Jordan M."/>
            <person name="Riva A."/>
            <person name="Barbazuk W."/>
            <person name="Harkins T."/>
        </authorList>
    </citation>
    <scope>NUCLEOTIDE SEQUENCE [LARGE SCALE GENOMIC DNA]</scope>
    <source>
        <strain evidence="3">cv. Jamaican Lion 4</strain>
        <tissue evidence="2">Leaf</tissue>
    </source>
</reference>
<gene>
    <name evidence="2" type="ORF">G4B88_010275</name>
</gene>
<dbReference type="EMBL" id="JAATIQ010000006">
    <property type="protein sequence ID" value="KAF4402823.1"/>
    <property type="molecule type" value="Genomic_DNA"/>
</dbReference>
<dbReference type="PANTHER" id="PTHR34569">
    <property type="entry name" value="EXPRESSED PROTEIN"/>
    <property type="match status" value="1"/>
</dbReference>
<sequence length="186" mass="19985">MANSAELPPPTSNLRRRNSISTSSVIPATLSLPAAAAAAKSRHSSSFPIQNRNGYAAHPPPSLDFELISFKNSSSSSSSQPYTSLKDLLPFSPSAVGINSPTAVSSGYEISIRNRLVKQAAWAYLQPMSSSPSSNGSHFLGRIWVRLAAVHNPVTSCLGFFRRVVVPTLIRAVDRILIALRVRSAR</sequence>
<accession>A0A7J6I5M0</accession>
<proteinExistence type="predicted"/>
<evidence type="ECO:0000313" key="2">
    <source>
        <dbReference type="EMBL" id="KAF4402823.1"/>
    </source>
</evidence>
<name>A0A7J6I5M0_CANSA</name>
<evidence type="ECO:0000313" key="3">
    <source>
        <dbReference type="Proteomes" id="UP000583929"/>
    </source>
</evidence>
<feature type="region of interest" description="Disordered" evidence="1">
    <location>
        <begin position="1"/>
        <end position="20"/>
    </location>
</feature>
<comment type="caution">
    <text evidence="2">The sequence shown here is derived from an EMBL/GenBank/DDBJ whole genome shotgun (WGS) entry which is preliminary data.</text>
</comment>
<protein>
    <submittedName>
        <fullName evidence="2">Uncharacterized protein</fullName>
    </submittedName>
</protein>
<organism evidence="2 3">
    <name type="scientific">Cannabis sativa</name>
    <name type="common">Hemp</name>
    <name type="synonym">Marijuana</name>
    <dbReference type="NCBI Taxonomy" id="3483"/>
    <lineage>
        <taxon>Eukaryota</taxon>
        <taxon>Viridiplantae</taxon>
        <taxon>Streptophyta</taxon>
        <taxon>Embryophyta</taxon>
        <taxon>Tracheophyta</taxon>
        <taxon>Spermatophyta</taxon>
        <taxon>Magnoliopsida</taxon>
        <taxon>eudicotyledons</taxon>
        <taxon>Gunneridae</taxon>
        <taxon>Pentapetalae</taxon>
        <taxon>rosids</taxon>
        <taxon>fabids</taxon>
        <taxon>Rosales</taxon>
        <taxon>Cannabaceae</taxon>
        <taxon>Cannabis</taxon>
    </lineage>
</organism>